<name>A0A1I5XQE0_9FIRM</name>
<feature type="domain" description="Glycoside hydrolase family 2 catalytic" evidence="2">
    <location>
        <begin position="296"/>
        <end position="461"/>
    </location>
</feature>
<dbReference type="SUPFAM" id="SSF49785">
    <property type="entry name" value="Galactose-binding domain-like"/>
    <property type="match status" value="1"/>
</dbReference>
<keyword evidence="3" id="KW-0378">Hydrolase</keyword>
<gene>
    <name evidence="3" type="ORF">SAMN04487928_1369</name>
</gene>
<dbReference type="AlphaFoldDB" id="A0A1I5XQE0"/>
<evidence type="ECO:0000259" key="2">
    <source>
        <dbReference type="Pfam" id="PF02836"/>
    </source>
</evidence>
<accession>A0A1I5XQE0</accession>
<dbReference type="InterPro" id="IPR017853">
    <property type="entry name" value="GH"/>
</dbReference>
<dbReference type="PANTHER" id="PTHR42732:SF1">
    <property type="entry name" value="BETA-MANNOSIDASE"/>
    <property type="match status" value="1"/>
</dbReference>
<dbReference type="InterPro" id="IPR051913">
    <property type="entry name" value="GH2_Domain-Containing"/>
</dbReference>
<dbReference type="Gene3D" id="3.20.20.80">
    <property type="entry name" value="Glycosidases"/>
    <property type="match status" value="1"/>
</dbReference>
<dbReference type="EMBL" id="FOXO01000036">
    <property type="protein sequence ID" value="SFQ34159.1"/>
    <property type="molecule type" value="Genomic_DNA"/>
</dbReference>
<evidence type="ECO:0000256" key="1">
    <source>
        <dbReference type="SAM" id="MobiDB-lite"/>
    </source>
</evidence>
<evidence type="ECO:0000313" key="3">
    <source>
        <dbReference type="EMBL" id="SFQ34159.1"/>
    </source>
</evidence>
<evidence type="ECO:0000313" key="4">
    <source>
        <dbReference type="Proteomes" id="UP000182624"/>
    </source>
</evidence>
<dbReference type="RefSeq" id="WP_074891386.1">
    <property type="nucleotide sequence ID" value="NZ_FOXO01000036.1"/>
</dbReference>
<dbReference type="GO" id="GO:0004553">
    <property type="term" value="F:hydrolase activity, hydrolyzing O-glycosyl compounds"/>
    <property type="evidence" value="ECO:0007669"/>
    <property type="project" value="InterPro"/>
</dbReference>
<dbReference type="OrthoDB" id="9814867at2"/>
<dbReference type="InterPro" id="IPR006103">
    <property type="entry name" value="Glyco_hydro_2_cat"/>
</dbReference>
<dbReference type="InterPro" id="IPR008979">
    <property type="entry name" value="Galactose-bd-like_sf"/>
</dbReference>
<dbReference type="SUPFAM" id="SSF51445">
    <property type="entry name" value="(Trans)glycosidases"/>
    <property type="match status" value="1"/>
</dbReference>
<keyword evidence="4" id="KW-1185">Reference proteome</keyword>
<organism evidence="3 4">
    <name type="scientific">Butyrivibrio proteoclasticus</name>
    <dbReference type="NCBI Taxonomy" id="43305"/>
    <lineage>
        <taxon>Bacteria</taxon>
        <taxon>Bacillati</taxon>
        <taxon>Bacillota</taxon>
        <taxon>Clostridia</taxon>
        <taxon>Lachnospirales</taxon>
        <taxon>Lachnospiraceae</taxon>
        <taxon>Butyrivibrio</taxon>
    </lineage>
</organism>
<dbReference type="GO" id="GO:0005975">
    <property type="term" value="P:carbohydrate metabolic process"/>
    <property type="evidence" value="ECO:0007669"/>
    <property type="project" value="InterPro"/>
</dbReference>
<dbReference type="Pfam" id="PF02836">
    <property type="entry name" value="Glyco_hydro_2_C"/>
    <property type="match status" value="1"/>
</dbReference>
<protein>
    <submittedName>
        <fullName evidence="3">Glycosyl hydrolases family 2, TIM barrel domain</fullName>
    </submittedName>
</protein>
<dbReference type="Proteomes" id="UP000182624">
    <property type="component" value="Unassembled WGS sequence"/>
</dbReference>
<proteinExistence type="predicted"/>
<dbReference type="PANTHER" id="PTHR42732">
    <property type="entry name" value="BETA-GALACTOSIDASE"/>
    <property type="match status" value="1"/>
</dbReference>
<sequence>MRYDLTGNWTITANQVQKQGQLPGTLDTNGIGNNDKVAKPWHPDIEDRNKHMEKDAETDPRINSRFTRLYTYEGEATFQRNFDEEPSSDKRLFIVAERARALCLNVDGADIPSASGCLSTPYVFEVTGILHKGSTITFTCDNSYQGLPYKDIVFSSAATDETQTNWNGIIGGIYVEERDNIFLSDIMVYPHGNKLDVRIVIDVAENAVNASNMSLVLSCPYLADTIESAVDIDPSDDCTVIELTDLELSDNYGDHLWDEGKGNLCDLTVSLLADAKEITRKNVRFGIRDFSYDSEGRLTINGRRFFLRGEANCAVFPETGFPPMDKESWTKILKTYATYGVNCMRFHSWCPPEAAFSAADELGMMMQPELSHWNPRDAFKSSESKEYYQTELLEILWTYANHPSFVMLSLGNELITDEEGVAYMHELLSIAKRTDNTRLFAWGSNNFYGANGVDKESDFYTSARFKDKHIRLSGVKGLFNTTYPNAKNNFSKIMKNLRKDYDKPVFGFEVGQYEVSPDTSEIDEFKGVTKPDNYSIVKDKLKALGISDKEWKKRIAATGELALIGYREEVEAVMRTPEMSGLSLLGLQDFPGQGTALVGMLNSHLEAKTFPFAEPSRFNSFFTSKALLVLLDRYTYVTGDVIKADVLFANYSQDDFFLPVKYALCEHSDGAATTSAAACKSGDLSEVYCPAGTLNNVGTIEIPLNDYTSPKRLDLIVYYENTDIRNTYPVWVYPDDKPICPDSIYETEVLDEKAIKILEGGGKVFLAPHSTQESIPHSAKAQFSTDFWSVGTFPNQEGTMGQLIQKDHPLFNDFPTEEFTNYQWWPMASQRAFILPKYMDTLVTEMDSYATLRPMSQLLEVKCNGGKLMASSMGLWDLQEYPEARALLHSIYRYMDSNAFNPAAEMTIDDVEGMLS</sequence>
<reference evidence="4" key="1">
    <citation type="submission" date="2016-10" db="EMBL/GenBank/DDBJ databases">
        <authorList>
            <person name="Varghese N."/>
            <person name="Submissions S."/>
        </authorList>
    </citation>
    <scope>NUCLEOTIDE SEQUENCE [LARGE SCALE GENOMIC DNA]</scope>
    <source>
        <strain evidence="4">P18</strain>
    </source>
</reference>
<feature type="compositionally biased region" description="Polar residues" evidence="1">
    <location>
        <begin position="21"/>
        <end position="32"/>
    </location>
</feature>
<feature type="region of interest" description="Disordered" evidence="1">
    <location>
        <begin position="21"/>
        <end position="42"/>
    </location>
</feature>